<dbReference type="AlphaFoldDB" id="A0A9R1WS77"/>
<keyword evidence="2" id="KW-1185">Reference proteome</keyword>
<dbReference type="Proteomes" id="UP000235145">
    <property type="component" value="Unassembled WGS sequence"/>
</dbReference>
<gene>
    <name evidence="1" type="ORF">LSAT_V11C900495150</name>
</gene>
<comment type="caution">
    <text evidence="1">The sequence shown here is derived from an EMBL/GenBank/DDBJ whole genome shotgun (WGS) entry which is preliminary data.</text>
</comment>
<name>A0A9R1WS77_LACSA</name>
<reference evidence="1 2" key="1">
    <citation type="journal article" date="2017" name="Nat. Commun.">
        <title>Genome assembly with in vitro proximity ligation data and whole-genome triplication in lettuce.</title>
        <authorList>
            <person name="Reyes-Chin-Wo S."/>
            <person name="Wang Z."/>
            <person name="Yang X."/>
            <person name="Kozik A."/>
            <person name="Arikit S."/>
            <person name="Song C."/>
            <person name="Xia L."/>
            <person name="Froenicke L."/>
            <person name="Lavelle D.O."/>
            <person name="Truco M.J."/>
            <person name="Xia R."/>
            <person name="Zhu S."/>
            <person name="Xu C."/>
            <person name="Xu H."/>
            <person name="Xu X."/>
            <person name="Cox K."/>
            <person name="Korf I."/>
            <person name="Meyers B.C."/>
            <person name="Michelmore R.W."/>
        </authorList>
    </citation>
    <scope>NUCLEOTIDE SEQUENCE [LARGE SCALE GENOMIC DNA]</scope>
    <source>
        <strain evidence="2">cv. Salinas</strain>
        <tissue evidence="1">Seedlings</tissue>
    </source>
</reference>
<proteinExistence type="predicted"/>
<evidence type="ECO:0000313" key="2">
    <source>
        <dbReference type="Proteomes" id="UP000235145"/>
    </source>
</evidence>
<organism evidence="1 2">
    <name type="scientific">Lactuca sativa</name>
    <name type="common">Garden lettuce</name>
    <dbReference type="NCBI Taxonomy" id="4236"/>
    <lineage>
        <taxon>Eukaryota</taxon>
        <taxon>Viridiplantae</taxon>
        <taxon>Streptophyta</taxon>
        <taxon>Embryophyta</taxon>
        <taxon>Tracheophyta</taxon>
        <taxon>Spermatophyta</taxon>
        <taxon>Magnoliopsida</taxon>
        <taxon>eudicotyledons</taxon>
        <taxon>Gunneridae</taxon>
        <taxon>Pentapetalae</taxon>
        <taxon>asterids</taxon>
        <taxon>campanulids</taxon>
        <taxon>Asterales</taxon>
        <taxon>Asteraceae</taxon>
        <taxon>Cichorioideae</taxon>
        <taxon>Cichorieae</taxon>
        <taxon>Lactucinae</taxon>
        <taxon>Lactuca</taxon>
    </lineage>
</organism>
<sequence length="158" mass="18456">MEHSSLPKEIPSIFHLYITHIKNVMGDGNYDFRSVVVCLGYDENEWIFICQELYDELLTSYEDYYGVFVGCDGVLDSLYFFMTDKTTPPEHYMLMPEIGILKANRSKRVSKSSCPYIFTCIHQSLCDSTIIRRVLNASYFSIMDLPQRPVRNRMTNYV</sequence>
<evidence type="ECO:0000313" key="1">
    <source>
        <dbReference type="EMBL" id="KAJ0184547.1"/>
    </source>
</evidence>
<accession>A0A9R1WS77</accession>
<dbReference type="EMBL" id="NBSK02000009">
    <property type="protein sequence ID" value="KAJ0184547.1"/>
    <property type="molecule type" value="Genomic_DNA"/>
</dbReference>
<protein>
    <submittedName>
        <fullName evidence="1">Uncharacterized protein</fullName>
    </submittedName>
</protein>